<gene>
    <name evidence="1" type="ORF">AB1Y20_002082</name>
</gene>
<keyword evidence="2" id="KW-1185">Reference proteome</keyword>
<dbReference type="Pfam" id="PF10188">
    <property type="entry name" value="Oscp1"/>
    <property type="match status" value="1"/>
</dbReference>
<dbReference type="GO" id="GO:0005886">
    <property type="term" value="C:plasma membrane"/>
    <property type="evidence" value="ECO:0007669"/>
    <property type="project" value="TreeGrafter"/>
</dbReference>
<name>A0AB34J846_PRYPA</name>
<sequence length="392" mass="42482">MAQYCMPMLIVNMGGEMVYILEQRLQAQNVAEDKAKRVLQDVIRTMYNPMFIKELFRPQPVYSMSSTRQIFDRLAHSSIMRLNESSMDKLFDLMTMGFKYQLLACSCPREVLLVTHNHLNQLRSKVEEAPTVVDLVDEVIQQVNFQYSTMSCADFGALKQALCRFFSDKKVKVSLFLQEGIQKQDGTLTLSYSGMTPPGVDVPGKIVYFDASGGSTGVDSFHYPGVEHVTQGPAVDDLAGLQTHLGSNMYAKDSPPSFVEAAAVAAATAAAATEPSPPPPREDSSAKERAILESERTQQSTRDLNVLANLIGPAHAPTEAFKLNLFPDTSLDMTGPGSSGGGSGVITIDMGSKAMQSTNRDLVGIMGDMSQVTVSSGAGDDDDLLDLLDAAN</sequence>
<dbReference type="PANTHER" id="PTHR21439:SF0">
    <property type="entry name" value="PROTEIN OSCP1"/>
    <property type="match status" value="1"/>
</dbReference>
<comment type="caution">
    <text evidence="1">The sequence shown here is derived from an EMBL/GenBank/DDBJ whole genome shotgun (WGS) entry which is preliminary data.</text>
</comment>
<accession>A0AB34J846</accession>
<protein>
    <recommendedName>
        <fullName evidence="3">Protein OSCP1</fullName>
    </recommendedName>
</protein>
<dbReference type="EMBL" id="JBGBPQ010000011">
    <property type="protein sequence ID" value="KAL1515457.1"/>
    <property type="molecule type" value="Genomic_DNA"/>
</dbReference>
<evidence type="ECO:0000313" key="1">
    <source>
        <dbReference type="EMBL" id="KAL1515457.1"/>
    </source>
</evidence>
<proteinExistence type="predicted"/>
<organism evidence="1 2">
    <name type="scientific">Prymnesium parvum</name>
    <name type="common">Toxic golden alga</name>
    <dbReference type="NCBI Taxonomy" id="97485"/>
    <lineage>
        <taxon>Eukaryota</taxon>
        <taxon>Haptista</taxon>
        <taxon>Haptophyta</taxon>
        <taxon>Prymnesiophyceae</taxon>
        <taxon>Prymnesiales</taxon>
        <taxon>Prymnesiaceae</taxon>
        <taxon>Prymnesium</taxon>
    </lineage>
</organism>
<evidence type="ECO:0008006" key="3">
    <source>
        <dbReference type="Google" id="ProtNLM"/>
    </source>
</evidence>
<dbReference type="GO" id="GO:0005737">
    <property type="term" value="C:cytoplasm"/>
    <property type="evidence" value="ECO:0007669"/>
    <property type="project" value="TreeGrafter"/>
</dbReference>
<evidence type="ECO:0000313" key="2">
    <source>
        <dbReference type="Proteomes" id="UP001515480"/>
    </source>
</evidence>
<dbReference type="InterPro" id="IPR019332">
    <property type="entry name" value="OSCP1"/>
</dbReference>
<dbReference type="Proteomes" id="UP001515480">
    <property type="component" value="Unassembled WGS sequence"/>
</dbReference>
<dbReference type="AlphaFoldDB" id="A0AB34J846"/>
<reference evidence="1 2" key="1">
    <citation type="journal article" date="2024" name="Science">
        <title>Giant polyketide synthase enzymes in the biosynthesis of giant marine polyether toxins.</title>
        <authorList>
            <person name="Fallon T.R."/>
            <person name="Shende V.V."/>
            <person name="Wierzbicki I.H."/>
            <person name="Pendleton A.L."/>
            <person name="Watervoot N.F."/>
            <person name="Auber R.P."/>
            <person name="Gonzalez D.J."/>
            <person name="Wisecaver J.H."/>
            <person name="Moore B.S."/>
        </authorList>
    </citation>
    <scope>NUCLEOTIDE SEQUENCE [LARGE SCALE GENOMIC DNA]</scope>
    <source>
        <strain evidence="1 2">12B1</strain>
    </source>
</reference>
<dbReference type="PANTHER" id="PTHR21439">
    <property type="entry name" value="OXIDORED-NITRO DOMAIN-CONTAINING PROTEIN"/>
    <property type="match status" value="1"/>
</dbReference>